<name>G8JU37_ERECY</name>
<evidence type="ECO:0000256" key="2">
    <source>
        <dbReference type="SAM" id="Phobius"/>
    </source>
</evidence>
<evidence type="ECO:0008006" key="5">
    <source>
        <dbReference type="Google" id="ProtNLM"/>
    </source>
</evidence>
<gene>
    <name evidence="3" type="ordered locus">Ecym_4503</name>
</gene>
<dbReference type="Proteomes" id="UP000006790">
    <property type="component" value="Chromosome 4"/>
</dbReference>
<dbReference type="OrthoDB" id="4089394at2759"/>
<dbReference type="FunCoup" id="G8JU37">
    <property type="interactions" value="28"/>
</dbReference>
<organism evidence="3 4">
    <name type="scientific">Eremothecium cymbalariae (strain CBS 270.75 / DBVPG 7215 / KCTC 17166 / NRRL Y-17582)</name>
    <name type="common">Yeast</name>
    <dbReference type="NCBI Taxonomy" id="931890"/>
    <lineage>
        <taxon>Eukaryota</taxon>
        <taxon>Fungi</taxon>
        <taxon>Dikarya</taxon>
        <taxon>Ascomycota</taxon>
        <taxon>Saccharomycotina</taxon>
        <taxon>Saccharomycetes</taxon>
        <taxon>Saccharomycetales</taxon>
        <taxon>Saccharomycetaceae</taxon>
        <taxon>Eremothecium</taxon>
    </lineage>
</organism>
<accession>G8JU37</accession>
<dbReference type="eggNOG" id="ENOG502QUDU">
    <property type="taxonomic scope" value="Eukaryota"/>
</dbReference>
<dbReference type="GO" id="GO:0016020">
    <property type="term" value="C:membrane"/>
    <property type="evidence" value="ECO:0007669"/>
    <property type="project" value="InterPro"/>
</dbReference>
<dbReference type="GO" id="GO:0009277">
    <property type="term" value="C:fungal-type cell wall"/>
    <property type="evidence" value="ECO:0007669"/>
    <property type="project" value="EnsemblFungi"/>
</dbReference>
<feature type="region of interest" description="Disordered" evidence="1">
    <location>
        <begin position="262"/>
        <end position="294"/>
    </location>
</feature>
<dbReference type="Pfam" id="PF12351">
    <property type="entry name" value="Fig1"/>
    <property type="match status" value="1"/>
</dbReference>
<keyword evidence="2" id="KW-1133">Transmembrane helix</keyword>
<dbReference type="KEGG" id="erc:Ecym_4503"/>
<dbReference type="EMBL" id="CP002500">
    <property type="protein sequence ID" value="AET39540.1"/>
    <property type="molecule type" value="Genomic_DNA"/>
</dbReference>
<evidence type="ECO:0000313" key="4">
    <source>
        <dbReference type="Proteomes" id="UP000006790"/>
    </source>
</evidence>
<dbReference type="PANTHER" id="PTHR28092:SF1">
    <property type="entry name" value="FACTOR-INDUCED GENE 1 PROTEIN"/>
    <property type="match status" value="1"/>
</dbReference>
<feature type="transmembrane region" description="Helical" evidence="2">
    <location>
        <begin position="236"/>
        <end position="256"/>
    </location>
</feature>
<dbReference type="InParanoid" id="G8JU37"/>
<proteinExistence type="predicted"/>
<keyword evidence="2" id="KW-0472">Membrane</keyword>
<dbReference type="GO" id="GO:0000755">
    <property type="term" value="P:cytogamy"/>
    <property type="evidence" value="ECO:0007669"/>
    <property type="project" value="EnsemblFungi"/>
</dbReference>
<dbReference type="GO" id="GO:0043332">
    <property type="term" value="C:mating projection tip"/>
    <property type="evidence" value="ECO:0007669"/>
    <property type="project" value="EnsemblFungi"/>
</dbReference>
<dbReference type="GeneID" id="11470120"/>
<dbReference type="STRING" id="931890.G8JU37"/>
<dbReference type="HOGENOM" id="CLU_075335_0_0_1"/>
<feature type="compositionally biased region" description="Basic and acidic residues" evidence="1">
    <location>
        <begin position="262"/>
        <end position="273"/>
    </location>
</feature>
<evidence type="ECO:0000256" key="1">
    <source>
        <dbReference type="SAM" id="MobiDB-lite"/>
    </source>
</evidence>
<dbReference type="AlphaFoldDB" id="G8JU37"/>
<sequence length="294" mass="33856">MFGMAWFIIKRMPRILALMLNFISIFLMVFLLIGCYNEEQQTTFLTRFQFNKESPMYSIIENTFKGKTETEGLENIRVKAGYLGICVSNLPQAYSRDPVLCFGRKNVTASPLYEHLNIKIFNIPSRENATQPDTTNLNILDLAHLSIADVIHPYILMLNVILCILMFFLTLYTAVPKLPFKRALNSALLIISPILVVLLSFGSMWSHVAISASKAFIPKASMNIIKIHKGRKSSSMVWFSFIFILLNCIIIWAIYFRDRKSPEEETSEQREYNKYSNSEYGRYNGDRSTTSTKY</sequence>
<dbReference type="GO" id="GO:0000753">
    <property type="term" value="P:cell morphogenesis involved in conjugation with cellular fusion"/>
    <property type="evidence" value="ECO:0007669"/>
    <property type="project" value="EnsemblFungi"/>
</dbReference>
<keyword evidence="4" id="KW-1185">Reference proteome</keyword>
<protein>
    <recommendedName>
        <fullName evidence="5">Factor-induced gene 1 protein</fullName>
    </recommendedName>
</protein>
<feature type="transmembrane region" description="Helical" evidence="2">
    <location>
        <begin position="154"/>
        <end position="175"/>
    </location>
</feature>
<evidence type="ECO:0000313" key="3">
    <source>
        <dbReference type="EMBL" id="AET39540.1"/>
    </source>
</evidence>
<reference evidence="4" key="1">
    <citation type="journal article" date="2012" name="G3 (Bethesda)">
        <title>Pichia sorbitophila, an interspecies yeast hybrid reveals early steps of genome resolution following polyploidization.</title>
        <authorList>
            <person name="Leh Louis V."/>
            <person name="Despons L."/>
            <person name="Friedrich A."/>
            <person name="Martin T."/>
            <person name="Durrens P."/>
            <person name="Casaregola S."/>
            <person name="Neuveglise C."/>
            <person name="Fairhead C."/>
            <person name="Marck C."/>
            <person name="Cruz J.A."/>
            <person name="Straub M.L."/>
            <person name="Kugler V."/>
            <person name="Sacerdot C."/>
            <person name="Uzunov Z."/>
            <person name="Thierry A."/>
            <person name="Weiss S."/>
            <person name="Bleykasten C."/>
            <person name="De Montigny J."/>
            <person name="Jacques N."/>
            <person name="Jung P."/>
            <person name="Lemaire M."/>
            <person name="Mallet S."/>
            <person name="Morel G."/>
            <person name="Richard G.F."/>
            <person name="Sarkar A."/>
            <person name="Savel G."/>
            <person name="Schacherer J."/>
            <person name="Seret M.L."/>
            <person name="Talla E."/>
            <person name="Samson G."/>
            <person name="Jubin C."/>
            <person name="Poulain J."/>
            <person name="Vacherie B."/>
            <person name="Barbe V."/>
            <person name="Pelletier E."/>
            <person name="Sherman D.J."/>
            <person name="Westhof E."/>
            <person name="Weissenbach J."/>
            <person name="Baret P.V."/>
            <person name="Wincker P."/>
            <person name="Gaillardin C."/>
            <person name="Dujon B."/>
            <person name="Souciet J.L."/>
        </authorList>
    </citation>
    <scope>NUCLEOTIDE SEQUENCE [LARGE SCALE GENOMIC DNA]</scope>
    <source>
        <strain evidence="4">CBS 270.75 / DBVPG 7215 / KCTC 17166 / NRRL Y-17582</strain>
    </source>
</reference>
<dbReference type="OMA" id="YFGICVN"/>
<feature type="transmembrane region" description="Helical" evidence="2">
    <location>
        <begin position="12"/>
        <end position="33"/>
    </location>
</feature>
<feature type="transmembrane region" description="Helical" evidence="2">
    <location>
        <begin position="187"/>
        <end position="208"/>
    </location>
</feature>
<dbReference type="InterPro" id="IPR016509">
    <property type="entry name" value="Fig1"/>
</dbReference>
<keyword evidence="2" id="KW-0812">Transmembrane</keyword>
<dbReference type="InterPro" id="IPR033481">
    <property type="entry name" value="Dni1/Fig1"/>
</dbReference>
<dbReference type="RefSeq" id="XP_003646357.1">
    <property type="nucleotide sequence ID" value="XM_003646309.1"/>
</dbReference>
<dbReference type="PANTHER" id="PTHR28092">
    <property type="entry name" value="FACTOR-INDUCED GENE 1 PROTEIN"/>
    <property type="match status" value="1"/>
</dbReference>
<dbReference type="PIRSF" id="PIRSF007138">
    <property type="entry name" value="FIG1"/>
    <property type="match status" value="1"/>
</dbReference>